<evidence type="ECO:0000256" key="1">
    <source>
        <dbReference type="ARBA" id="ARBA00022679"/>
    </source>
</evidence>
<evidence type="ECO:0000256" key="3">
    <source>
        <dbReference type="ARBA" id="ARBA00022722"/>
    </source>
</evidence>
<dbReference type="InterPro" id="IPR036397">
    <property type="entry name" value="RNaseH_sf"/>
</dbReference>
<accession>A0AAW2TDY7</accession>
<dbReference type="GO" id="GO:0016787">
    <property type="term" value="F:hydrolase activity"/>
    <property type="evidence" value="ECO:0007669"/>
    <property type="project" value="UniProtKB-KW"/>
</dbReference>
<dbReference type="Gene3D" id="1.10.340.70">
    <property type="match status" value="1"/>
</dbReference>
<dbReference type="SUPFAM" id="SSF53098">
    <property type="entry name" value="Ribonuclease H-like"/>
    <property type="match status" value="1"/>
</dbReference>
<dbReference type="PANTHER" id="PTHR48475">
    <property type="entry name" value="RIBONUCLEASE H"/>
    <property type="match status" value="1"/>
</dbReference>
<feature type="domain" description="Reverse transcriptase RNase H-like" evidence="7">
    <location>
        <begin position="3"/>
        <end position="72"/>
    </location>
</feature>
<evidence type="ECO:0000256" key="2">
    <source>
        <dbReference type="ARBA" id="ARBA00022695"/>
    </source>
</evidence>
<evidence type="ECO:0000259" key="7">
    <source>
        <dbReference type="Pfam" id="PF17917"/>
    </source>
</evidence>
<evidence type="ECO:0000256" key="5">
    <source>
        <dbReference type="ARBA" id="ARBA00022801"/>
    </source>
</evidence>
<organism evidence="8">
    <name type="scientific">Sesamum latifolium</name>
    <dbReference type="NCBI Taxonomy" id="2727402"/>
    <lineage>
        <taxon>Eukaryota</taxon>
        <taxon>Viridiplantae</taxon>
        <taxon>Streptophyta</taxon>
        <taxon>Embryophyta</taxon>
        <taxon>Tracheophyta</taxon>
        <taxon>Spermatophyta</taxon>
        <taxon>Magnoliopsida</taxon>
        <taxon>eudicotyledons</taxon>
        <taxon>Gunneridae</taxon>
        <taxon>Pentapetalae</taxon>
        <taxon>asterids</taxon>
        <taxon>lamiids</taxon>
        <taxon>Lamiales</taxon>
        <taxon>Pedaliaceae</taxon>
        <taxon>Sesamum</taxon>
    </lineage>
</organism>
<gene>
    <name evidence="8" type="ORF">Slati_4300800</name>
</gene>
<keyword evidence="3" id="KW-0540">Nuclease</keyword>
<proteinExistence type="predicted"/>
<reference evidence="8" key="2">
    <citation type="journal article" date="2024" name="Plant">
        <title>Genomic evolution and insights into agronomic trait innovations of Sesamum species.</title>
        <authorList>
            <person name="Miao H."/>
            <person name="Wang L."/>
            <person name="Qu L."/>
            <person name="Liu H."/>
            <person name="Sun Y."/>
            <person name="Le M."/>
            <person name="Wang Q."/>
            <person name="Wei S."/>
            <person name="Zheng Y."/>
            <person name="Lin W."/>
            <person name="Duan Y."/>
            <person name="Cao H."/>
            <person name="Xiong S."/>
            <person name="Wang X."/>
            <person name="Wei L."/>
            <person name="Li C."/>
            <person name="Ma Q."/>
            <person name="Ju M."/>
            <person name="Zhao R."/>
            <person name="Li G."/>
            <person name="Mu C."/>
            <person name="Tian Q."/>
            <person name="Mei H."/>
            <person name="Zhang T."/>
            <person name="Gao T."/>
            <person name="Zhang H."/>
        </authorList>
    </citation>
    <scope>NUCLEOTIDE SEQUENCE</scope>
    <source>
        <strain evidence="8">KEN1</strain>
    </source>
</reference>
<dbReference type="Pfam" id="PF17917">
    <property type="entry name" value="RT_RNaseH"/>
    <property type="match status" value="1"/>
</dbReference>
<name>A0AAW2TDY7_9LAMI</name>
<keyword evidence="2" id="KW-0548">Nucleotidyltransferase</keyword>
<evidence type="ECO:0000256" key="4">
    <source>
        <dbReference type="ARBA" id="ARBA00022759"/>
    </source>
</evidence>
<dbReference type="InterPro" id="IPR043502">
    <property type="entry name" value="DNA/RNA_pol_sf"/>
</dbReference>
<dbReference type="Gene3D" id="3.30.420.10">
    <property type="entry name" value="Ribonuclease H-like superfamily/Ribonuclease H"/>
    <property type="match status" value="1"/>
</dbReference>
<dbReference type="EMBL" id="JACGWN010000015">
    <property type="protein sequence ID" value="KAL0402709.1"/>
    <property type="molecule type" value="Genomic_DNA"/>
</dbReference>
<dbReference type="PANTHER" id="PTHR48475:SF2">
    <property type="entry name" value="RIBONUCLEASE H"/>
    <property type="match status" value="1"/>
</dbReference>
<dbReference type="AlphaFoldDB" id="A0AAW2TDY7"/>
<keyword evidence="6" id="KW-0695">RNA-directed DNA polymerase</keyword>
<keyword evidence="4" id="KW-0255">Endonuclease</keyword>
<sequence length="297" mass="33923">MSIYYVSKVLNRAEGRYSPIEKMALALVITARRLRPYFLSYPIGVRTNLPLKQTLGKPDTLGPLVKWAVELRKALEEAPEKEVWLLHVDGSTTTQESEPTAWRIVDQAYYYTISTRAPGSLEHLSHLPWRRLVDTYFEMAGRGTSPKEQMECRRLKARATHFLLQGGVLYKKSFTHPLPPCLSQQEWIHILKGIHNGCCGKHTETWILANKTLRAGYFWPTMKQGTRKLVSKCERCQKHSTLVHQSVEPLTSMLSPCPFSQYGMDIVGPLPLAPGQRKFLLLAINYFTKWVEAEPLA</sequence>
<dbReference type="GO" id="GO:0004519">
    <property type="term" value="F:endonuclease activity"/>
    <property type="evidence" value="ECO:0007669"/>
    <property type="project" value="UniProtKB-KW"/>
</dbReference>
<dbReference type="SUPFAM" id="SSF56672">
    <property type="entry name" value="DNA/RNA polymerases"/>
    <property type="match status" value="1"/>
</dbReference>
<dbReference type="InterPro" id="IPR041373">
    <property type="entry name" value="RT_RNaseH"/>
</dbReference>
<reference evidence="8" key="1">
    <citation type="submission" date="2020-06" db="EMBL/GenBank/DDBJ databases">
        <authorList>
            <person name="Li T."/>
            <person name="Hu X."/>
            <person name="Zhang T."/>
            <person name="Song X."/>
            <person name="Zhang H."/>
            <person name="Dai N."/>
            <person name="Sheng W."/>
            <person name="Hou X."/>
            <person name="Wei L."/>
        </authorList>
    </citation>
    <scope>NUCLEOTIDE SEQUENCE</scope>
    <source>
        <strain evidence="8">KEN1</strain>
        <tissue evidence="8">Leaf</tissue>
    </source>
</reference>
<keyword evidence="5" id="KW-0378">Hydrolase</keyword>
<evidence type="ECO:0000313" key="8">
    <source>
        <dbReference type="EMBL" id="KAL0402709.1"/>
    </source>
</evidence>
<evidence type="ECO:0000256" key="6">
    <source>
        <dbReference type="ARBA" id="ARBA00022918"/>
    </source>
</evidence>
<dbReference type="GO" id="GO:0003676">
    <property type="term" value="F:nucleic acid binding"/>
    <property type="evidence" value="ECO:0007669"/>
    <property type="project" value="InterPro"/>
</dbReference>
<protein>
    <recommendedName>
        <fullName evidence="7">Reverse transcriptase RNase H-like domain-containing protein</fullName>
    </recommendedName>
</protein>
<dbReference type="GO" id="GO:0003964">
    <property type="term" value="F:RNA-directed DNA polymerase activity"/>
    <property type="evidence" value="ECO:0007669"/>
    <property type="project" value="UniProtKB-KW"/>
</dbReference>
<dbReference type="InterPro" id="IPR012337">
    <property type="entry name" value="RNaseH-like_sf"/>
</dbReference>
<keyword evidence="1" id="KW-0808">Transferase</keyword>
<comment type="caution">
    <text evidence="8">The sequence shown here is derived from an EMBL/GenBank/DDBJ whole genome shotgun (WGS) entry which is preliminary data.</text>
</comment>